<reference evidence="1" key="1">
    <citation type="journal article" date="2019" name="bioRxiv">
        <title>The Genome of the Zebra Mussel, Dreissena polymorpha: A Resource for Invasive Species Research.</title>
        <authorList>
            <person name="McCartney M.A."/>
            <person name="Auch B."/>
            <person name="Kono T."/>
            <person name="Mallez S."/>
            <person name="Zhang Y."/>
            <person name="Obille A."/>
            <person name="Becker A."/>
            <person name="Abrahante J.E."/>
            <person name="Garbe J."/>
            <person name="Badalamenti J.P."/>
            <person name="Herman A."/>
            <person name="Mangelson H."/>
            <person name="Liachko I."/>
            <person name="Sullivan S."/>
            <person name="Sone E.D."/>
            <person name="Koren S."/>
            <person name="Silverstein K.A.T."/>
            <person name="Beckman K.B."/>
            <person name="Gohl D.M."/>
        </authorList>
    </citation>
    <scope>NUCLEOTIDE SEQUENCE</scope>
    <source>
        <strain evidence="1">Duluth1</strain>
        <tissue evidence="1">Whole animal</tissue>
    </source>
</reference>
<accession>A0A9D4KZK5</accession>
<evidence type="ECO:0000313" key="2">
    <source>
        <dbReference type="Proteomes" id="UP000828390"/>
    </source>
</evidence>
<evidence type="ECO:0000313" key="1">
    <source>
        <dbReference type="EMBL" id="KAH3848022.1"/>
    </source>
</evidence>
<proteinExistence type="predicted"/>
<sequence length="83" mass="9737">MTQEDPDIEILLDHDKDLYCSFLRDKKAQADDTYYAILIKLERATEKKKYKLVQTSKTSIVWLNYQLMNNNSMVLIKAYPTGC</sequence>
<dbReference type="Proteomes" id="UP000828390">
    <property type="component" value="Unassembled WGS sequence"/>
</dbReference>
<dbReference type="AlphaFoldDB" id="A0A9D4KZK5"/>
<name>A0A9D4KZK5_DREPO</name>
<organism evidence="1 2">
    <name type="scientific">Dreissena polymorpha</name>
    <name type="common">Zebra mussel</name>
    <name type="synonym">Mytilus polymorpha</name>
    <dbReference type="NCBI Taxonomy" id="45954"/>
    <lineage>
        <taxon>Eukaryota</taxon>
        <taxon>Metazoa</taxon>
        <taxon>Spiralia</taxon>
        <taxon>Lophotrochozoa</taxon>
        <taxon>Mollusca</taxon>
        <taxon>Bivalvia</taxon>
        <taxon>Autobranchia</taxon>
        <taxon>Heteroconchia</taxon>
        <taxon>Euheterodonta</taxon>
        <taxon>Imparidentia</taxon>
        <taxon>Neoheterodontei</taxon>
        <taxon>Myida</taxon>
        <taxon>Dreissenoidea</taxon>
        <taxon>Dreissenidae</taxon>
        <taxon>Dreissena</taxon>
    </lineage>
</organism>
<gene>
    <name evidence="1" type="ORF">DPMN_090359</name>
</gene>
<keyword evidence="2" id="KW-1185">Reference proteome</keyword>
<comment type="caution">
    <text evidence="1">The sequence shown here is derived from an EMBL/GenBank/DDBJ whole genome shotgun (WGS) entry which is preliminary data.</text>
</comment>
<reference evidence="1" key="2">
    <citation type="submission" date="2020-11" db="EMBL/GenBank/DDBJ databases">
        <authorList>
            <person name="McCartney M.A."/>
            <person name="Auch B."/>
            <person name="Kono T."/>
            <person name="Mallez S."/>
            <person name="Becker A."/>
            <person name="Gohl D.M."/>
            <person name="Silverstein K.A.T."/>
            <person name="Koren S."/>
            <person name="Bechman K.B."/>
            <person name="Herman A."/>
            <person name="Abrahante J.E."/>
            <person name="Garbe J."/>
        </authorList>
    </citation>
    <scope>NUCLEOTIDE SEQUENCE</scope>
    <source>
        <strain evidence="1">Duluth1</strain>
        <tissue evidence="1">Whole animal</tissue>
    </source>
</reference>
<dbReference type="EMBL" id="JAIWYP010000003">
    <property type="protein sequence ID" value="KAH3848022.1"/>
    <property type="molecule type" value="Genomic_DNA"/>
</dbReference>
<protein>
    <submittedName>
        <fullName evidence="1">Uncharacterized protein</fullName>
    </submittedName>
</protein>